<evidence type="ECO:0000259" key="3">
    <source>
        <dbReference type="Pfam" id="PF13191"/>
    </source>
</evidence>
<keyword evidence="1" id="KW-0547">Nucleotide-binding</keyword>
<evidence type="ECO:0000313" key="5">
    <source>
        <dbReference type="Proteomes" id="UP000403266"/>
    </source>
</evidence>
<evidence type="ECO:0000256" key="2">
    <source>
        <dbReference type="ARBA" id="ARBA00022840"/>
    </source>
</evidence>
<dbReference type="Pfam" id="PF13191">
    <property type="entry name" value="AAA_16"/>
    <property type="match status" value="1"/>
</dbReference>
<dbReference type="GO" id="GO:0005524">
    <property type="term" value="F:ATP binding"/>
    <property type="evidence" value="ECO:0007669"/>
    <property type="project" value="UniProtKB-KW"/>
</dbReference>
<evidence type="ECO:0000256" key="1">
    <source>
        <dbReference type="ARBA" id="ARBA00022741"/>
    </source>
</evidence>
<dbReference type="EMBL" id="VOSK01000114">
    <property type="protein sequence ID" value="MPR27929.1"/>
    <property type="molecule type" value="Genomic_DNA"/>
</dbReference>
<dbReference type="GO" id="GO:0004016">
    <property type="term" value="F:adenylate cyclase activity"/>
    <property type="evidence" value="ECO:0007669"/>
    <property type="project" value="TreeGrafter"/>
</dbReference>
<dbReference type="Proteomes" id="UP000403266">
    <property type="component" value="Unassembled WGS sequence"/>
</dbReference>
<dbReference type="AlphaFoldDB" id="A0A5N7MNA1"/>
<dbReference type="PANTHER" id="PTHR16305:SF28">
    <property type="entry name" value="GUANYLATE CYCLASE DOMAIN-CONTAINING PROTEIN"/>
    <property type="match status" value="1"/>
</dbReference>
<gene>
    <name evidence="4" type="ORF">FS320_22865</name>
</gene>
<dbReference type="InterPro" id="IPR027417">
    <property type="entry name" value="P-loop_NTPase"/>
</dbReference>
<dbReference type="OrthoDB" id="9785312at2"/>
<accession>A0A5N7MNA1</accession>
<dbReference type="GO" id="GO:0005737">
    <property type="term" value="C:cytoplasm"/>
    <property type="evidence" value="ECO:0007669"/>
    <property type="project" value="TreeGrafter"/>
</dbReference>
<organism evidence="4 5">
    <name type="scientific">Microvirga tunisiensis</name>
    <dbReference type="NCBI Taxonomy" id="2108360"/>
    <lineage>
        <taxon>Bacteria</taxon>
        <taxon>Pseudomonadati</taxon>
        <taxon>Pseudomonadota</taxon>
        <taxon>Alphaproteobacteria</taxon>
        <taxon>Hyphomicrobiales</taxon>
        <taxon>Methylobacteriaceae</taxon>
        <taxon>Microvirga</taxon>
    </lineage>
</organism>
<proteinExistence type="predicted"/>
<dbReference type="InterPro" id="IPR041664">
    <property type="entry name" value="AAA_16"/>
</dbReference>
<dbReference type="SUPFAM" id="SSF52540">
    <property type="entry name" value="P-loop containing nucleoside triphosphate hydrolases"/>
    <property type="match status" value="1"/>
</dbReference>
<dbReference type="PANTHER" id="PTHR16305">
    <property type="entry name" value="TESTICULAR SOLUBLE ADENYLYL CYCLASE"/>
    <property type="match status" value="1"/>
</dbReference>
<dbReference type="Gene3D" id="3.40.50.300">
    <property type="entry name" value="P-loop containing nucleotide triphosphate hydrolases"/>
    <property type="match status" value="1"/>
</dbReference>
<keyword evidence="2" id="KW-0067">ATP-binding</keyword>
<evidence type="ECO:0000313" key="4">
    <source>
        <dbReference type="EMBL" id="MPR27929.1"/>
    </source>
</evidence>
<keyword evidence="5" id="KW-1185">Reference proteome</keyword>
<protein>
    <submittedName>
        <fullName evidence="4">AAA family ATPase</fullName>
    </submittedName>
</protein>
<name>A0A5N7MNA1_9HYPH</name>
<comment type="caution">
    <text evidence="4">The sequence shown here is derived from an EMBL/GenBank/DDBJ whole genome shotgun (WGS) entry which is preliminary data.</text>
</comment>
<feature type="domain" description="Orc1-like AAA ATPase" evidence="3">
    <location>
        <begin position="3"/>
        <end position="168"/>
    </location>
</feature>
<reference evidence="4 5" key="1">
    <citation type="journal article" date="2019" name="Syst. Appl. Microbiol.">
        <title>Microvirga tunisiensis sp. nov., a root nodule symbiotic bacterium isolated from Lupinus micranthus and L. luteus grown in Northern Tunisia.</title>
        <authorList>
            <person name="Msaddak A."/>
            <person name="Rejili M."/>
            <person name="Duran D."/>
            <person name="Mars M."/>
            <person name="Palacios J.M."/>
            <person name="Ruiz-Argueso T."/>
            <person name="Rey L."/>
            <person name="Imperial J."/>
        </authorList>
    </citation>
    <scope>NUCLEOTIDE SEQUENCE [LARGE SCALE GENOMIC DNA]</scope>
    <source>
        <strain evidence="4 5">Lmie10</strain>
    </source>
</reference>
<sequence length="246" mass="27035">MSDLESSLQAALRGESHVVGICGSAGSGKSRLCYEFAERCRRIHIPVIEVRAQPYGKAAPIQPILEVVRLLLGISSGDDPTTARSQVADCLEKLGSPPENALPILCDFLGVAESGPVPAMTPKMRHAALLDIISWLVGGHASNPYVIVMEDLHWLDDASETFLETFWDSIVGSYALMIVNYRPTYQAPWTDREGFHLLELKDLDGVQIDEFISSVIGSHQIWQTYAVESPTGQEATRSLPKRSFIL</sequence>